<keyword evidence="3" id="KW-1185">Reference proteome</keyword>
<dbReference type="eggNOG" id="COG0220">
    <property type="taxonomic scope" value="Bacteria"/>
</dbReference>
<dbReference type="OrthoDB" id="9804312at2"/>
<dbReference type="Pfam" id="PF13649">
    <property type="entry name" value="Methyltransf_25"/>
    <property type="match status" value="1"/>
</dbReference>
<dbReference type="SUPFAM" id="SSF53335">
    <property type="entry name" value="S-adenosyl-L-methionine-dependent methyltransferases"/>
    <property type="match status" value="1"/>
</dbReference>
<dbReference type="HOGENOM" id="CLU_056435_5_2_6"/>
<organism evidence="2 3">
    <name type="scientific">Hahella chejuensis (strain KCTC 2396)</name>
    <dbReference type="NCBI Taxonomy" id="349521"/>
    <lineage>
        <taxon>Bacteria</taxon>
        <taxon>Pseudomonadati</taxon>
        <taxon>Pseudomonadota</taxon>
        <taxon>Gammaproteobacteria</taxon>
        <taxon>Oceanospirillales</taxon>
        <taxon>Hahellaceae</taxon>
        <taxon>Hahella</taxon>
    </lineage>
</organism>
<accession>Q2SQG1</accession>
<evidence type="ECO:0000313" key="2">
    <source>
        <dbReference type="EMBL" id="ABC27113.1"/>
    </source>
</evidence>
<evidence type="ECO:0000313" key="3">
    <source>
        <dbReference type="Proteomes" id="UP000000238"/>
    </source>
</evidence>
<dbReference type="STRING" id="349521.HCH_00196"/>
<protein>
    <submittedName>
        <fullName evidence="2">SAM-dependent methyltransferase</fullName>
    </submittedName>
</protein>
<dbReference type="KEGG" id="hch:HCH_00196"/>
<dbReference type="InterPro" id="IPR041698">
    <property type="entry name" value="Methyltransf_25"/>
</dbReference>
<dbReference type="RefSeq" id="WP_011394190.1">
    <property type="nucleotide sequence ID" value="NC_007645.1"/>
</dbReference>
<evidence type="ECO:0000259" key="1">
    <source>
        <dbReference type="Pfam" id="PF13649"/>
    </source>
</evidence>
<dbReference type="CDD" id="cd02440">
    <property type="entry name" value="AdoMet_MTases"/>
    <property type="match status" value="1"/>
</dbReference>
<gene>
    <name evidence="2" type="primary">tehB</name>
    <name evidence="2" type="ordered locus">HCH_00196</name>
</gene>
<dbReference type="GO" id="GO:0032259">
    <property type="term" value="P:methylation"/>
    <property type="evidence" value="ECO:0007669"/>
    <property type="project" value="UniProtKB-KW"/>
</dbReference>
<keyword evidence="2" id="KW-0808">Transferase</keyword>
<sequence>MYCHDEEPSPLLINWQDAFRDAPVAPVLDLACGHGRNGLWLARRGRDVVFADRDAEALDGIAEVLSQEGLPGRIWCIDLETRLPDLDDDSFSAILVFRYLHRPLFPLLRRALAPGGYLFYETFTWEQPQYGRPSNPDFLLQPGELRREFGAWDEVHYFEGVDPEKPLAISQWVGQKPRLAIAELPPLPA</sequence>
<reference evidence="2 3" key="1">
    <citation type="journal article" date="2005" name="Nucleic Acids Res.">
        <title>Genomic blueprint of Hahella chejuensis, a marine microbe producing an algicidal agent.</title>
        <authorList>
            <person name="Jeong H."/>
            <person name="Yim J.H."/>
            <person name="Lee C."/>
            <person name="Choi S.-H."/>
            <person name="Park Y.K."/>
            <person name="Yoon S.H."/>
            <person name="Hur C.-G."/>
            <person name="Kang H.-Y."/>
            <person name="Kim D."/>
            <person name="Lee H.H."/>
            <person name="Park K.H."/>
            <person name="Park S.-H."/>
            <person name="Park H.-S."/>
            <person name="Lee H.K."/>
            <person name="Oh T.K."/>
            <person name="Kim J.F."/>
        </authorList>
    </citation>
    <scope>NUCLEOTIDE SEQUENCE [LARGE SCALE GENOMIC DNA]</scope>
    <source>
        <strain evidence="2 3">KCTC 2396</strain>
    </source>
</reference>
<name>Q2SQG1_HAHCH</name>
<dbReference type="AlphaFoldDB" id="Q2SQG1"/>
<proteinExistence type="predicted"/>
<dbReference type="GO" id="GO:0008168">
    <property type="term" value="F:methyltransferase activity"/>
    <property type="evidence" value="ECO:0007669"/>
    <property type="project" value="UniProtKB-KW"/>
</dbReference>
<dbReference type="Gene3D" id="3.40.50.150">
    <property type="entry name" value="Vaccinia Virus protein VP39"/>
    <property type="match status" value="1"/>
</dbReference>
<dbReference type="Proteomes" id="UP000000238">
    <property type="component" value="Chromosome"/>
</dbReference>
<dbReference type="EMBL" id="CP000155">
    <property type="protein sequence ID" value="ABC27113.1"/>
    <property type="molecule type" value="Genomic_DNA"/>
</dbReference>
<dbReference type="InterPro" id="IPR029063">
    <property type="entry name" value="SAM-dependent_MTases_sf"/>
</dbReference>
<keyword evidence="2" id="KW-0489">Methyltransferase</keyword>
<feature type="domain" description="Methyltransferase" evidence="1">
    <location>
        <begin position="27"/>
        <end position="116"/>
    </location>
</feature>